<organism evidence="1 2">
    <name type="scientific">Zarea fungicola</name>
    <dbReference type="NCBI Taxonomy" id="93591"/>
    <lineage>
        <taxon>Eukaryota</taxon>
        <taxon>Fungi</taxon>
        <taxon>Dikarya</taxon>
        <taxon>Ascomycota</taxon>
        <taxon>Pezizomycotina</taxon>
        <taxon>Sordariomycetes</taxon>
        <taxon>Hypocreomycetidae</taxon>
        <taxon>Hypocreales</taxon>
        <taxon>Cordycipitaceae</taxon>
        <taxon>Zarea</taxon>
    </lineage>
</organism>
<evidence type="ECO:0000313" key="2">
    <source>
        <dbReference type="Proteomes" id="UP001143910"/>
    </source>
</evidence>
<sequence>MLALLLSLLATANTVSAIRQGGRPLLRRQDGPTDPGIHKLCTFWDTAVDSSATCDYFETTWSITHEEFVFWNPSVKDDCSGIVVGHSYCVEVNYGVPLPSTTTTTTTTTSALPTTTGNGIATPSPTQPEMVDNCNKFYFVKKDDNCADIASKSGISVADFMLWNPKVGSQCAGLWADTYACVGVIGGTTTTAATTTTSTTTAPPTPAQPTKNNIPTPQPTQPGMVGNCVKFHYISKGNTCDQITSYNGISMQDFITWNPQIGQQCTGMWADAYACVGIAAFSLKSRYHQGCSGDVYNNVAIKMGQGYCMNTDCRVGSLEIDVGGLCPNGEVQLSYWEQPGCTGKWFGYGYADKGTCRGLWTNGSKFKAIHLRCAKQADDCSSKGTCFYDPEPEHNSC</sequence>
<evidence type="ECO:0000313" key="1">
    <source>
        <dbReference type="EMBL" id="KAJ2981171.1"/>
    </source>
</evidence>
<reference evidence="1" key="1">
    <citation type="submission" date="2022-08" db="EMBL/GenBank/DDBJ databases">
        <title>Genome Sequence of Lecanicillium fungicola.</title>
        <authorList>
            <person name="Buettner E."/>
        </authorList>
    </citation>
    <scope>NUCLEOTIDE SEQUENCE</scope>
    <source>
        <strain evidence="1">Babe33</strain>
    </source>
</reference>
<name>A0ACC1NRF5_9HYPO</name>
<dbReference type="Proteomes" id="UP001143910">
    <property type="component" value="Unassembled WGS sequence"/>
</dbReference>
<keyword evidence="2" id="KW-1185">Reference proteome</keyword>
<accession>A0ACC1NRF5</accession>
<proteinExistence type="predicted"/>
<protein>
    <submittedName>
        <fullName evidence="1">Uncharacterized protein</fullName>
    </submittedName>
</protein>
<comment type="caution">
    <text evidence="1">The sequence shown here is derived from an EMBL/GenBank/DDBJ whole genome shotgun (WGS) entry which is preliminary data.</text>
</comment>
<gene>
    <name evidence="1" type="ORF">NQ176_g2190</name>
</gene>
<dbReference type="EMBL" id="JANJQO010000147">
    <property type="protein sequence ID" value="KAJ2981171.1"/>
    <property type="molecule type" value="Genomic_DNA"/>
</dbReference>